<feature type="domain" description="Thioesterase" evidence="2">
    <location>
        <begin position="8"/>
        <end position="234"/>
    </location>
</feature>
<dbReference type="AlphaFoldDB" id="A0A7L4ZGL7"/>
<dbReference type="Pfam" id="PF00975">
    <property type="entry name" value="Thioesterase"/>
    <property type="match status" value="1"/>
</dbReference>
<dbReference type="OrthoDB" id="2213423at2"/>
<dbReference type="GO" id="GO:0008610">
    <property type="term" value="P:lipid biosynthetic process"/>
    <property type="evidence" value="ECO:0007669"/>
    <property type="project" value="TreeGrafter"/>
</dbReference>
<accession>A0A7L4ZGL7</accession>
<dbReference type="EC" id="1.1.-.-" evidence="3"/>
<dbReference type="PANTHER" id="PTHR11487:SF0">
    <property type="entry name" value="S-ACYL FATTY ACID SYNTHASE THIOESTERASE, MEDIUM CHAIN"/>
    <property type="match status" value="1"/>
</dbReference>
<evidence type="ECO:0000313" key="3">
    <source>
        <dbReference type="EMBL" id="QHI35396.1"/>
    </source>
</evidence>
<keyword evidence="3" id="KW-0560">Oxidoreductase</keyword>
<dbReference type="Proteomes" id="UP000464657">
    <property type="component" value="Chromosome"/>
</dbReference>
<reference evidence="3 4" key="1">
    <citation type="journal article" date="2013" name="Int. J. Syst. Evol. Microbiol.">
        <title>Kordia antarctica sp. nov., isolated from Antarctic seawater.</title>
        <authorList>
            <person name="Baek K."/>
            <person name="Choi A."/>
            <person name="Kang I."/>
            <person name="Lee K."/>
            <person name="Cho J.C."/>
        </authorList>
    </citation>
    <scope>NUCLEOTIDE SEQUENCE [LARGE SCALE GENOMIC DNA]</scope>
    <source>
        <strain evidence="3 4">IMCC3317</strain>
    </source>
</reference>
<name>A0A7L4ZGL7_9FLAO</name>
<dbReference type="RefSeq" id="WP_160128139.1">
    <property type="nucleotide sequence ID" value="NZ_CP019288.1"/>
</dbReference>
<organism evidence="3 4">
    <name type="scientific">Kordia antarctica</name>
    <dbReference type="NCBI Taxonomy" id="1218801"/>
    <lineage>
        <taxon>Bacteria</taxon>
        <taxon>Pseudomonadati</taxon>
        <taxon>Bacteroidota</taxon>
        <taxon>Flavobacteriia</taxon>
        <taxon>Flavobacteriales</taxon>
        <taxon>Flavobacteriaceae</taxon>
        <taxon>Kordia</taxon>
    </lineage>
</organism>
<keyword evidence="4" id="KW-1185">Reference proteome</keyword>
<protein>
    <submittedName>
        <fullName evidence="3">Linear gramicidin dehydrogenase LgrE</fullName>
        <ecNumber evidence="3">1.1.-.-</ecNumber>
    </submittedName>
</protein>
<evidence type="ECO:0000313" key="4">
    <source>
        <dbReference type="Proteomes" id="UP000464657"/>
    </source>
</evidence>
<gene>
    <name evidence="3" type="primary">lgrE</name>
    <name evidence="3" type="ORF">IMCC3317_07420</name>
</gene>
<sequence length="243" mass="27970">MRTEHKVQLFLLHFAGGSSYSYDFLRAYMDDNFEFIPLEIPGRGKRFHESLLATKAAAIEDYTKQIKKLRNHRKPYLIFGHSMGATLALSIAYEMEKINDIALSIIVSGNPGPGIKEPEDPDNKGPRYLMNDADFKAELEILGGIPEEILNSDELYDFFEPIMRADFAILEKESDYSEEEIKLRSSIYALMGSEEERCEHIENWKKFTKGTFESNLLEGNHFFIHGHPEKLSTIILNSYKDNF</sequence>
<dbReference type="InterPro" id="IPR029058">
    <property type="entry name" value="AB_hydrolase_fold"/>
</dbReference>
<dbReference type="InterPro" id="IPR001031">
    <property type="entry name" value="Thioesterase"/>
</dbReference>
<dbReference type="EMBL" id="CP019288">
    <property type="protein sequence ID" value="QHI35396.1"/>
    <property type="molecule type" value="Genomic_DNA"/>
</dbReference>
<evidence type="ECO:0000256" key="1">
    <source>
        <dbReference type="ARBA" id="ARBA00007169"/>
    </source>
</evidence>
<evidence type="ECO:0000259" key="2">
    <source>
        <dbReference type="Pfam" id="PF00975"/>
    </source>
</evidence>
<comment type="similarity">
    <text evidence="1">Belongs to the thioesterase family.</text>
</comment>
<dbReference type="GO" id="GO:0016491">
    <property type="term" value="F:oxidoreductase activity"/>
    <property type="evidence" value="ECO:0007669"/>
    <property type="project" value="UniProtKB-KW"/>
</dbReference>
<dbReference type="SUPFAM" id="SSF53474">
    <property type="entry name" value="alpha/beta-Hydrolases"/>
    <property type="match status" value="1"/>
</dbReference>
<dbReference type="KEGG" id="kan:IMCC3317_07420"/>
<dbReference type="Gene3D" id="3.40.50.1820">
    <property type="entry name" value="alpha/beta hydrolase"/>
    <property type="match status" value="1"/>
</dbReference>
<dbReference type="InterPro" id="IPR012223">
    <property type="entry name" value="TEII"/>
</dbReference>
<dbReference type="PANTHER" id="PTHR11487">
    <property type="entry name" value="THIOESTERASE"/>
    <property type="match status" value="1"/>
</dbReference>
<proteinExistence type="inferred from homology"/>